<feature type="compositionally biased region" description="Basic and acidic residues" evidence="2">
    <location>
        <begin position="609"/>
        <end position="620"/>
    </location>
</feature>
<organism evidence="5 6">
    <name type="scientific">Zopfia rhizophila CBS 207.26</name>
    <dbReference type="NCBI Taxonomy" id="1314779"/>
    <lineage>
        <taxon>Eukaryota</taxon>
        <taxon>Fungi</taxon>
        <taxon>Dikarya</taxon>
        <taxon>Ascomycota</taxon>
        <taxon>Pezizomycotina</taxon>
        <taxon>Dothideomycetes</taxon>
        <taxon>Dothideomycetes incertae sedis</taxon>
        <taxon>Zopfiaceae</taxon>
        <taxon>Zopfia</taxon>
    </lineage>
</organism>
<evidence type="ECO:0000313" key="6">
    <source>
        <dbReference type="Proteomes" id="UP000800200"/>
    </source>
</evidence>
<dbReference type="Pfam" id="PF26640">
    <property type="entry name" value="DUF8212"/>
    <property type="match status" value="1"/>
</dbReference>
<feature type="domain" description="DUF8212" evidence="4">
    <location>
        <begin position="226"/>
        <end position="263"/>
    </location>
</feature>
<dbReference type="Gene3D" id="1.25.40.20">
    <property type="entry name" value="Ankyrin repeat-containing domain"/>
    <property type="match status" value="1"/>
</dbReference>
<dbReference type="PROSITE" id="PS50088">
    <property type="entry name" value="ANK_REPEAT"/>
    <property type="match status" value="3"/>
</dbReference>
<dbReference type="Pfam" id="PF12796">
    <property type="entry name" value="Ank_2"/>
    <property type="match status" value="1"/>
</dbReference>
<keyword evidence="1" id="KW-0040">ANK repeat</keyword>
<dbReference type="PROSITE" id="PS50297">
    <property type="entry name" value="ANK_REP_REGION"/>
    <property type="match status" value="3"/>
</dbReference>
<accession>A0A6A6DDK0</accession>
<dbReference type="Pfam" id="PF06985">
    <property type="entry name" value="HET"/>
    <property type="match status" value="1"/>
</dbReference>
<dbReference type="InterPro" id="IPR010730">
    <property type="entry name" value="HET"/>
</dbReference>
<dbReference type="EMBL" id="ML994687">
    <property type="protein sequence ID" value="KAF2177551.1"/>
    <property type="molecule type" value="Genomic_DNA"/>
</dbReference>
<feature type="repeat" description="ANK" evidence="1">
    <location>
        <begin position="718"/>
        <end position="750"/>
    </location>
</feature>
<dbReference type="InterPro" id="IPR036770">
    <property type="entry name" value="Ankyrin_rpt-contain_sf"/>
</dbReference>
<sequence length="760" mass="85989">MRLINVETSELEEFIGEGVPPYAILSHTWGVDENEISFHDIQKRNFKENSNGYSKFKGCCDQAKKDGLGFAWIDTCCINKDSDRELSEAINSMFRWYRKASFCYVYLSDVPPGDKPRDRGSKFWKSRWFRRGWTLQELLAPNSLRFYNSKWCYLGTKGDLCSVVEKITNIPHPFLLSITELHAASVAQRMSWAAHRDTKRKEDLAYCLLGIFGVVIPIIYNGDGEQAFSRLQQEIMKNTRDDSILAWGLSVQEPPISDSVQVTAGRVLAAAPSDFASSGQIVAREQSTATLNFLDFSGGSLRISLSLLTTSTGNTIGLLNCGPKHDTEQVVGIPLAKPASTSSSEYVRPRGYPSVLQPIAAFSAPPKLIHIKNDSQSKKSAGANRRYWHYGDGFAEVDLDLVDVTPRSCWDQDRALIMSKTESNGDSVHQTLARFRHKEKGSRDFVIVLEFEERGSSIEARCHVMICCRSTSLEELAGKLRYMRQEVSGKRSASNGLLNLQVVLEREAREPIIIIRPEATPHPPDVTINATMELQKLHLMLEFERMQEEERQGDAEENGLNQRVTEESSRLEEIRREREMVEDELRKLEEEKRIHVEKESNGARQIHQLNERQAEVKERKERASQRRILVQKRLDELRQTNGNENGGDDYELERTLLRWAAEDGHVNVVQQLLDEGADAKSKDNHGRTPLFWAAWSGYEAFVKLLLEKGAAIESKDNRGWTPLACAALSGHEAVAKLLLEKGAAIDRKPTMAGRRSRARH</sequence>
<dbReference type="PANTHER" id="PTHR10622">
    <property type="entry name" value="HET DOMAIN-CONTAINING PROTEIN"/>
    <property type="match status" value="1"/>
</dbReference>
<feature type="repeat" description="ANK" evidence="1">
    <location>
        <begin position="685"/>
        <end position="717"/>
    </location>
</feature>
<evidence type="ECO:0000256" key="1">
    <source>
        <dbReference type="PROSITE-ProRule" id="PRU00023"/>
    </source>
</evidence>
<feature type="region of interest" description="Disordered" evidence="2">
    <location>
        <begin position="598"/>
        <end position="620"/>
    </location>
</feature>
<dbReference type="AlphaFoldDB" id="A0A6A6DDK0"/>
<name>A0A6A6DDK0_9PEZI</name>
<dbReference type="InterPro" id="IPR002110">
    <property type="entry name" value="Ankyrin_rpt"/>
</dbReference>
<reference evidence="5" key="1">
    <citation type="journal article" date="2020" name="Stud. Mycol.">
        <title>101 Dothideomycetes genomes: a test case for predicting lifestyles and emergence of pathogens.</title>
        <authorList>
            <person name="Haridas S."/>
            <person name="Albert R."/>
            <person name="Binder M."/>
            <person name="Bloem J."/>
            <person name="Labutti K."/>
            <person name="Salamov A."/>
            <person name="Andreopoulos B."/>
            <person name="Baker S."/>
            <person name="Barry K."/>
            <person name="Bills G."/>
            <person name="Bluhm B."/>
            <person name="Cannon C."/>
            <person name="Castanera R."/>
            <person name="Culley D."/>
            <person name="Daum C."/>
            <person name="Ezra D."/>
            <person name="Gonzalez J."/>
            <person name="Henrissat B."/>
            <person name="Kuo A."/>
            <person name="Liang C."/>
            <person name="Lipzen A."/>
            <person name="Lutzoni F."/>
            <person name="Magnuson J."/>
            <person name="Mondo S."/>
            <person name="Nolan M."/>
            <person name="Ohm R."/>
            <person name="Pangilinan J."/>
            <person name="Park H.-J."/>
            <person name="Ramirez L."/>
            <person name="Alfaro M."/>
            <person name="Sun H."/>
            <person name="Tritt A."/>
            <person name="Yoshinaga Y."/>
            <person name="Zwiers L.-H."/>
            <person name="Turgeon B."/>
            <person name="Goodwin S."/>
            <person name="Spatafora J."/>
            <person name="Crous P."/>
            <person name="Grigoriev I."/>
        </authorList>
    </citation>
    <scope>NUCLEOTIDE SEQUENCE</scope>
    <source>
        <strain evidence="5">CBS 207.26</strain>
    </source>
</reference>
<dbReference type="OrthoDB" id="194358at2759"/>
<gene>
    <name evidence="5" type="ORF">K469DRAFT_357388</name>
</gene>
<dbReference type="PANTHER" id="PTHR10622:SF10">
    <property type="entry name" value="HET DOMAIN-CONTAINING PROTEIN"/>
    <property type="match status" value="1"/>
</dbReference>
<protein>
    <submittedName>
        <fullName evidence="5">HET-domain-containing protein</fullName>
    </submittedName>
</protein>
<evidence type="ECO:0000256" key="2">
    <source>
        <dbReference type="SAM" id="MobiDB-lite"/>
    </source>
</evidence>
<dbReference type="SUPFAM" id="SSF48403">
    <property type="entry name" value="Ankyrin repeat"/>
    <property type="match status" value="1"/>
</dbReference>
<evidence type="ECO:0000313" key="5">
    <source>
        <dbReference type="EMBL" id="KAF2177551.1"/>
    </source>
</evidence>
<proteinExistence type="predicted"/>
<dbReference type="SMART" id="SM00248">
    <property type="entry name" value="ANK"/>
    <property type="match status" value="3"/>
</dbReference>
<feature type="domain" description="Heterokaryon incompatibility" evidence="3">
    <location>
        <begin position="22"/>
        <end position="109"/>
    </location>
</feature>
<evidence type="ECO:0000259" key="4">
    <source>
        <dbReference type="Pfam" id="PF26640"/>
    </source>
</evidence>
<dbReference type="InterPro" id="IPR058525">
    <property type="entry name" value="DUF8212"/>
</dbReference>
<feature type="repeat" description="ANK" evidence="1">
    <location>
        <begin position="652"/>
        <end position="684"/>
    </location>
</feature>
<keyword evidence="6" id="KW-1185">Reference proteome</keyword>
<evidence type="ECO:0000259" key="3">
    <source>
        <dbReference type="Pfam" id="PF06985"/>
    </source>
</evidence>
<dbReference type="Proteomes" id="UP000800200">
    <property type="component" value="Unassembled WGS sequence"/>
</dbReference>